<evidence type="ECO:0000256" key="4">
    <source>
        <dbReference type="ARBA" id="ARBA00023052"/>
    </source>
</evidence>
<dbReference type="GO" id="GO:0030145">
    <property type="term" value="F:manganese ion binding"/>
    <property type="evidence" value="ECO:0007669"/>
    <property type="project" value="UniProtKB-UniRule"/>
</dbReference>
<dbReference type="Gene3D" id="3.40.50.1220">
    <property type="entry name" value="TPP-binding domain"/>
    <property type="match status" value="1"/>
</dbReference>
<dbReference type="Pfam" id="PF02775">
    <property type="entry name" value="TPP_enzyme_C"/>
    <property type="match status" value="1"/>
</dbReference>
<keyword evidence="4 6" id="KW-0786">Thiamine pyrophosphate</keyword>
<sequence length="623" mass="63912">MNPSTAFGTVLADELARCGLREVVIAPGSRSTPLAIAFWDLERAGRVRLHVRIDERSAAFTALGLAKASRRPVAVVCTSGTAAANFHPAVIEADESAVPLLLLTADRPPELRGTGASQTVDQVKLYGSAVRWYAESGVPERRAGLAGYWRSLACRAWAHAAGALGTLQGPVHLNLPFRDPLVPDAPPAHTPARATPLSDNSNKRASANRGADGSSGGQVDWPEPLDGRPDGQPWTRISDDAPAAVPLELPWTERGVVVCGDGDYDADALIELAERAGWPVLAEPSSGARRGPNALTGYQYLLASPEFMAALRPAVIVAAGRPGLTRPQSALLALARQPGDGQPGAADAVRHIVVAQGPGMWADPQRAATDVAAAIRLTGVPGAVSGRWLAAWRDADAAATQAAGAVLDDWRGDPGEGALSEPEVARELAAALPEGALLWCGNSLSVRDVDLLMPPRADVRVIASRGASGIDGTFSTAAGAAMAHAADRPGAVAFGLIGDLSLLHDAPGLAIGPGEPRPDLCVVVVNNDGGGIFAGLEPAAFTGPFERVFGTPHRASLDQLAAAFGIPYTLVEGPGDLLKAVAATAGGTGPRIVEARTARAANAGLRAAMRAAGVRAAAASVAS</sequence>
<keyword evidence="2 6" id="KW-0479">Metal-binding</keyword>
<evidence type="ECO:0000256" key="2">
    <source>
        <dbReference type="ARBA" id="ARBA00022723"/>
    </source>
</evidence>
<evidence type="ECO:0000259" key="8">
    <source>
        <dbReference type="Pfam" id="PF02775"/>
    </source>
</evidence>
<dbReference type="CDD" id="cd02009">
    <property type="entry name" value="TPP_SHCHC_synthase"/>
    <property type="match status" value="1"/>
</dbReference>
<dbReference type="HAMAP" id="MF_01659">
    <property type="entry name" value="MenD"/>
    <property type="match status" value="1"/>
</dbReference>
<evidence type="ECO:0000256" key="3">
    <source>
        <dbReference type="ARBA" id="ARBA00022842"/>
    </source>
</evidence>
<keyword evidence="1 6" id="KW-0808">Transferase</keyword>
<dbReference type="Gene3D" id="3.40.50.970">
    <property type="match status" value="2"/>
</dbReference>
<comment type="pathway">
    <text evidence="6">Quinol/quinone metabolism; 1,4-dihydroxy-2-naphthoate biosynthesis; 1,4-dihydroxy-2-naphthoate from chorismate: step 2/7.</text>
</comment>
<dbReference type="SUPFAM" id="SSF52518">
    <property type="entry name" value="Thiamin diphosphate-binding fold (THDP-binding)"/>
    <property type="match status" value="2"/>
</dbReference>
<feature type="region of interest" description="Disordered" evidence="7">
    <location>
        <begin position="182"/>
        <end position="238"/>
    </location>
</feature>
<comment type="similarity">
    <text evidence="6">Belongs to the TPP enzyme family. MenD subfamily.</text>
</comment>
<dbReference type="AlphaFoldDB" id="A0A6P2C0G3"/>
<gene>
    <name evidence="6 10" type="primary">menD</name>
    <name evidence="10" type="ORF">EAS64_09775</name>
</gene>
<protein>
    <recommendedName>
        <fullName evidence="6">2-succinyl-5-enolpyruvyl-6-hydroxy-3-cyclohexene-1-carboxylate synthase</fullName>
        <shortName evidence="6">SEPHCHC synthase</shortName>
        <ecNumber evidence="6">2.2.1.9</ecNumber>
    </recommendedName>
    <alternativeName>
        <fullName evidence="6">Menaquinone biosynthesis protein MenD</fullName>
    </alternativeName>
</protein>
<dbReference type="GO" id="GO:0030976">
    <property type="term" value="F:thiamine pyrophosphate binding"/>
    <property type="evidence" value="ECO:0007669"/>
    <property type="project" value="UniProtKB-UniRule"/>
</dbReference>
<dbReference type="PANTHER" id="PTHR42916:SF1">
    <property type="entry name" value="PROTEIN PHYLLO, CHLOROPLASTIC"/>
    <property type="match status" value="1"/>
</dbReference>
<dbReference type="InterPro" id="IPR011766">
    <property type="entry name" value="TPP_enzyme_TPP-bd"/>
</dbReference>
<dbReference type="Proteomes" id="UP000460272">
    <property type="component" value="Unassembled WGS sequence"/>
</dbReference>
<dbReference type="GO" id="GO:0000287">
    <property type="term" value="F:magnesium ion binding"/>
    <property type="evidence" value="ECO:0007669"/>
    <property type="project" value="UniProtKB-UniRule"/>
</dbReference>
<dbReference type="InterPro" id="IPR029061">
    <property type="entry name" value="THDP-binding"/>
</dbReference>
<keyword evidence="3 6" id="KW-0460">Magnesium</keyword>
<comment type="caution">
    <text evidence="10">The sequence shown here is derived from an EMBL/GenBank/DDBJ whole genome shotgun (WGS) entry which is preliminary data.</text>
</comment>
<dbReference type="GO" id="GO:0009234">
    <property type="term" value="P:menaquinone biosynthetic process"/>
    <property type="evidence" value="ECO:0007669"/>
    <property type="project" value="UniProtKB-UniRule"/>
</dbReference>
<organism evidence="10 11">
    <name type="scientific">Trebonia kvetii</name>
    <dbReference type="NCBI Taxonomy" id="2480626"/>
    <lineage>
        <taxon>Bacteria</taxon>
        <taxon>Bacillati</taxon>
        <taxon>Actinomycetota</taxon>
        <taxon>Actinomycetes</taxon>
        <taxon>Streptosporangiales</taxon>
        <taxon>Treboniaceae</taxon>
        <taxon>Trebonia</taxon>
    </lineage>
</organism>
<dbReference type="OrthoDB" id="9791859at2"/>
<proteinExistence type="inferred from homology"/>
<dbReference type="PANTHER" id="PTHR42916">
    <property type="entry name" value="2-SUCCINYL-5-ENOLPYRUVYL-6-HYDROXY-3-CYCLOHEXENE-1-CARBOXYLATE SYNTHASE"/>
    <property type="match status" value="1"/>
</dbReference>
<comment type="function">
    <text evidence="6">Catalyzes the thiamine diphosphate-dependent decarboxylation of 2-oxoglutarate and the subsequent addition of the resulting succinic semialdehyde-thiamine pyrophosphate anion to isochorismate to yield 2-succinyl-5-enolpyruvyl-6-hydroxy-3-cyclohexene-1-carboxylate (SEPHCHC).</text>
</comment>
<comment type="catalytic activity">
    <reaction evidence="6">
        <text>isochorismate + 2-oxoglutarate + H(+) = 5-enolpyruvoyl-6-hydroxy-2-succinyl-cyclohex-3-ene-1-carboxylate + CO2</text>
        <dbReference type="Rhea" id="RHEA:25593"/>
        <dbReference type="ChEBI" id="CHEBI:15378"/>
        <dbReference type="ChEBI" id="CHEBI:16526"/>
        <dbReference type="ChEBI" id="CHEBI:16810"/>
        <dbReference type="ChEBI" id="CHEBI:29780"/>
        <dbReference type="ChEBI" id="CHEBI:58818"/>
        <dbReference type="EC" id="2.2.1.9"/>
    </reaction>
</comment>
<comment type="cofactor">
    <cofactor evidence="6">
        <name>thiamine diphosphate</name>
        <dbReference type="ChEBI" id="CHEBI:58937"/>
    </cofactor>
    <text evidence="6">Binds 1 thiamine pyrophosphate per subunit.</text>
</comment>
<evidence type="ECO:0000256" key="7">
    <source>
        <dbReference type="SAM" id="MobiDB-lite"/>
    </source>
</evidence>
<keyword evidence="11" id="KW-1185">Reference proteome</keyword>
<accession>A0A6P2C0G3</accession>
<comment type="cofactor">
    <cofactor evidence="6">
        <name>Mg(2+)</name>
        <dbReference type="ChEBI" id="CHEBI:18420"/>
    </cofactor>
    <cofactor evidence="6">
        <name>Mn(2+)</name>
        <dbReference type="ChEBI" id="CHEBI:29035"/>
    </cofactor>
</comment>
<dbReference type="RefSeq" id="WP_145852625.1">
    <property type="nucleotide sequence ID" value="NZ_RPFW01000002.1"/>
</dbReference>
<dbReference type="EC" id="2.2.1.9" evidence="6"/>
<comment type="subunit">
    <text evidence="6">Homodimer.</text>
</comment>
<dbReference type="UniPathway" id="UPA01057">
    <property type="reaction ID" value="UER00164"/>
</dbReference>
<dbReference type="InterPro" id="IPR004433">
    <property type="entry name" value="MenaQ_synth_MenD"/>
</dbReference>
<dbReference type="UniPathway" id="UPA00079"/>
<dbReference type="Pfam" id="PF02776">
    <property type="entry name" value="TPP_enzyme_N"/>
    <property type="match status" value="1"/>
</dbReference>
<evidence type="ECO:0000259" key="9">
    <source>
        <dbReference type="Pfam" id="PF02776"/>
    </source>
</evidence>
<dbReference type="GO" id="GO:0070204">
    <property type="term" value="F:2-succinyl-5-enolpyruvyl-6-hydroxy-3-cyclohexene-1-carboxylic-acid synthase activity"/>
    <property type="evidence" value="ECO:0007669"/>
    <property type="project" value="UniProtKB-UniRule"/>
</dbReference>
<evidence type="ECO:0000256" key="1">
    <source>
        <dbReference type="ARBA" id="ARBA00022679"/>
    </source>
</evidence>
<name>A0A6P2C0G3_9ACTN</name>
<evidence type="ECO:0000313" key="10">
    <source>
        <dbReference type="EMBL" id="TVZ04919.1"/>
    </source>
</evidence>
<dbReference type="CDD" id="cd07037">
    <property type="entry name" value="TPP_PYR_MenD"/>
    <property type="match status" value="1"/>
</dbReference>
<dbReference type="NCBIfam" id="TIGR00173">
    <property type="entry name" value="menD"/>
    <property type="match status" value="1"/>
</dbReference>
<dbReference type="EMBL" id="RPFW01000002">
    <property type="protein sequence ID" value="TVZ04919.1"/>
    <property type="molecule type" value="Genomic_DNA"/>
</dbReference>
<feature type="domain" description="Thiamine pyrophosphate enzyme N-terminal TPP-binding" evidence="9">
    <location>
        <begin position="7"/>
        <end position="124"/>
    </location>
</feature>
<dbReference type="PIRSF" id="PIRSF004983">
    <property type="entry name" value="MenD"/>
    <property type="match status" value="1"/>
</dbReference>
<dbReference type="InterPro" id="IPR012001">
    <property type="entry name" value="Thiamin_PyroP_enz_TPP-bd_dom"/>
</dbReference>
<evidence type="ECO:0000256" key="6">
    <source>
        <dbReference type="HAMAP-Rule" id="MF_01659"/>
    </source>
</evidence>
<comment type="pathway">
    <text evidence="6">Quinol/quinone metabolism; menaquinone biosynthesis.</text>
</comment>
<keyword evidence="5 6" id="KW-0464">Manganese</keyword>
<evidence type="ECO:0000256" key="5">
    <source>
        <dbReference type="ARBA" id="ARBA00023211"/>
    </source>
</evidence>
<evidence type="ECO:0000313" key="11">
    <source>
        <dbReference type="Proteomes" id="UP000460272"/>
    </source>
</evidence>
<reference evidence="10 11" key="1">
    <citation type="submission" date="2018-11" db="EMBL/GenBank/DDBJ databases">
        <title>Trebonia kvetii gen.nov., sp.nov., a novel acidophilic actinobacterium, and proposal of the new actinobacterial family Treboniaceae fam. nov.</title>
        <authorList>
            <person name="Rapoport D."/>
            <person name="Sagova-Mareckova M."/>
            <person name="Sedlacek I."/>
            <person name="Provaznik J."/>
            <person name="Kralova S."/>
            <person name="Pavlinic D."/>
            <person name="Benes V."/>
            <person name="Kopecky J."/>
        </authorList>
    </citation>
    <scope>NUCLEOTIDE SEQUENCE [LARGE SCALE GENOMIC DNA]</scope>
    <source>
        <strain evidence="10 11">15Tr583</strain>
    </source>
</reference>
<feature type="domain" description="Thiamine pyrophosphate enzyme TPP-binding" evidence="8">
    <location>
        <begin position="464"/>
        <end position="594"/>
    </location>
</feature>
<keyword evidence="6" id="KW-0474">Menaquinone biosynthesis</keyword>